<feature type="non-terminal residue" evidence="1">
    <location>
        <position position="14"/>
    </location>
</feature>
<sequence>MQAPANIIIMIKES</sequence>
<gene>
    <name evidence="1" type="ORF">CANINC_004843</name>
</gene>
<dbReference type="EMBL" id="SELW01000674">
    <property type="protein sequence ID" value="TID13840.1"/>
    <property type="molecule type" value="Genomic_DNA"/>
</dbReference>
<reference evidence="1 2" key="1">
    <citation type="journal article" date="2019" name="Front. Genet.">
        <title>Whole-Genome Sequencing of the Opportunistic Yeast Pathogen Candida inconspicua Uncovers Its Hybrid Origin.</title>
        <authorList>
            <person name="Mixao V."/>
            <person name="Hansen A.P."/>
            <person name="Saus E."/>
            <person name="Boekhout T."/>
            <person name="Lass-Florl C."/>
            <person name="Gabaldon T."/>
        </authorList>
    </citation>
    <scope>NUCLEOTIDE SEQUENCE [LARGE SCALE GENOMIC DNA]</scope>
    <source>
        <strain evidence="1 2">CBS 180</strain>
    </source>
</reference>
<name>A0A4T0WUZ5_9ASCO</name>
<accession>A0A4T0WUZ5</accession>
<protein>
    <submittedName>
        <fullName evidence="1">Uncharacterized protein</fullName>
    </submittedName>
</protein>
<evidence type="ECO:0000313" key="2">
    <source>
        <dbReference type="Proteomes" id="UP000307173"/>
    </source>
</evidence>
<evidence type="ECO:0000313" key="1">
    <source>
        <dbReference type="EMBL" id="TID13840.1"/>
    </source>
</evidence>
<keyword evidence="2" id="KW-1185">Reference proteome</keyword>
<comment type="caution">
    <text evidence="1">The sequence shown here is derived from an EMBL/GenBank/DDBJ whole genome shotgun (WGS) entry which is preliminary data.</text>
</comment>
<dbReference type="Proteomes" id="UP000307173">
    <property type="component" value="Unassembled WGS sequence"/>
</dbReference>
<organism evidence="1 2">
    <name type="scientific">Pichia inconspicua</name>
    <dbReference type="NCBI Taxonomy" id="52247"/>
    <lineage>
        <taxon>Eukaryota</taxon>
        <taxon>Fungi</taxon>
        <taxon>Dikarya</taxon>
        <taxon>Ascomycota</taxon>
        <taxon>Saccharomycotina</taxon>
        <taxon>Pichiomycetes</taxon>
        <taxon>Pichiales</taxon>
        <taxon>Pichiaceae</taxon>
        <taxon>Pichia</taxon>
    </lineage>
</organism>
<proteinExistence type="predicted"/>